<sequence>MQQNIINVEFKFEIYDERTKRKAMEVIANFTGVTTVEWKENGKLKVKGKFDSHEMTTKFKKICKHIAIFKLTTDEGPDQNRAMVMYEPRQEQNQAPVTRREARQEPNRAVTRREPQEQNRVRFTRREPRQEQNRAMVIWRETRPEHNPHPRVV</sequence>
<accession>A0ABM0URW5</accession>
<feature type="compositionally biased region" description="Basic and acidic residues" evidence="1">
    <location>
        <begin position="98"/>
        <end position="132"/>
    </location>
</feature>
<name>A0ABM0URW5_CAMSA</name>
<proteinExistence type="predicted"/>
<evidence type="ECO:0000313" key="3">
    <source>
        <dbReference type="RefSeq" id="XP_010445217.1"/>
    </source>
</evidence>
<evidence type="ECO:0000313" key="2">
    <source>
        <dbReference type="Proteomes" id="UP000694864"/>
    </source>
</evidence>
<reference evidence="3" key="2">
    <citation type="submission" date="2025-08" db="UniProtKB">
        <authorList>
            <consortium name="RefSeq"/>
        </authorList>
    </citation>
    <scope>IDENTIFICATION</scope>
    <source>
        <tissue evidence="3">Leaf</tissue>
    </source>
</reference>
<feature type="region of interest" description="Disordered" evidence="1">
    <location>
        <begin position="88"/>
        <end position="132"/>
    </location>
</feature>
<organism evidence="2 3">
    <name type="scientific">Camelina sativa</name>
    <name type="common">False flax</name>
    <name type="synonym">Myagrum sativum</name>
    <dbReference type="NCBI Taxonomy" id="90675"/>
    <lineage>
        <taxon>Eukaryota</taxon>
        <taxon>Viridiplantae</taxon>
        <taxon>Streptophyta</taxon>
        <taxon>Embryophyta</taxon>
        <taxon>Tracheophyta</taxon>
        <taxon>Spermatophyta</taxon>
        <taxon>Magnoliopsida</taxon>
        <taxon>eudicotyledons</taxon>
        <taxon>Gunneridae</taxon>
        <taxon>Pentapetalae</taxon>
        <taxon>rosids</taxon>
        <taxon>malvids</taxon>
        <taxon>Brassicales</taxon>
        <taxon>Brassicaceae</taxon>
        <taxon>Camelineae</taxon>
        <taxon>Camelina</taxon>
    </lineage>
</organism>
<dbReference type="RefSeq" id="XP_010445217.1">
    <property type="nucleotide sequence ID" value="XM_010446915.1"/>
</dbReference>
<gene>
    <name evidence="3" type="primary">LOC104727846</name>
</gene>
<evidence type="ECO:0000256" key="1">
    <source>
        <dbReference type="SAM" id="MobiDB-lite"/>
    </source>
</evidence>
<dbReference type="Gene3D" id="3.30.70.100">
    <property type="match status" value="1"/>
</dbReference>
<reference evidence="2" key="1">
    <citation type="journal article" date="2014" name="Nat. Commun.">
        <title>The emerging biofuel crop Camelina sativa retains a highly undifferentiated hexaploid genome structure.</title>
        <authorList>
            <person name="Kagale S."/>
            <person name="Koh C."/>
            <person name="Nixon J."/>
            <person name="Bollina V."/>
            <person name="Clarke W.E."/>
            <person name="Tuteja R."/>
            <person name="Spillane C."/>
            <person name="Robinson S.J."/>
            <person name="Links M.G."/>
            <person name="Clarke C."/>
            <person name="Higgins E.E."/>
            <person name="Huebert T."/>
            <person name="Sharpe A.G."/>
            <person name="Parkin I.A."/>
        </authorList>
    </citation>
    <scope>NUCLEOTIDE SEQUENCE [LARGE SCALE GENOMIC DNA]</scope>
    <source>
        <strain evidence="2">cv. DH55</strain>
    </source>
</reference>
<dbReference type="GeneID" id="104727846"/>
<dbReference type="Proteomes" id="UP000694864">
    <property type="component" value="Chromosome 2"/>
</dbReference>
<protein>
    <submittedName>
        <fullName evidence="3">Uncharacterized protein LOC104727846</fullName>
    </submittedName>
</protein>
<keyword evidence="2" id="KW-1185">Reference proteome</keyword>